<keyword evidence="1" id="KW-1015">Disulfide bond</keyword>
<keyword evidence="2" id="KW-0732">Signal</keyword>
<evidence type="ECO:0000256" key="1">
    <source>
        <dbReference type="ARBA" id="ARBA00023157"/>
    </source>
</evidence>
<reference evidence="4" key="2">
    <citation type="submission" date="2025-09" db="UniProtKB">
        <authorList>
            <consortium name="Ensembl"/>
        </authorList>
    </citation>
    <scope>IDENTIFICATION</scope>
</reference>
<name>A0A8C2VCM1_CHILA</name>
<gene>
    <name evidence="4" type="primary">SPINT4</name>
</gene>
<evidence type="ECO:0000313" key="4">
    <source>
        <dbReference type="Ensembl" id="ENSCLAP00000013595.1"/>
    </source>
</evidence>
<feature type="signal peptide" evidence="2">
    <location>
        <begin position="1"/>
        <end position="24"/>
    </location>
</feature>
<sequence length="98" mass="11070">MKTAHLGFLLGLFIFCLQTSPLLGGVARVTNRLCGHLTDRCVLDMNIGACFEIHFRYFYNKTSKACESFFYSGCAGNLNNFMLKIDCEVACRPEYKIP</sequence>
<dbReference type="Proteomes" id="UP000694398">
    <property type="component" value="Unassembled WGS sequence"/>
</dbReference>
<dbReference type="SMART" id="SM00131">
    <property type="entry name" value="KU"/>
    <property type="match status" value="1"/>
</dbReference>
<dbReference type="InterPro" id="IPR020901">
    <property type="entry name" value="Prtase_inh_Kunz-CS"/>
</dbReference>
<dbReference type="GO" id="GO:0004867">
    <property type="term" value="F:serine-type endopeptidase inhibitor activity"/>
    <property type="evidence" value="ECO:0007669"/>
    <property type="project" value="InterPro"/>
</dbReference>
<dbReference type="PROSITE" id="PS50279">
    <property type="entry name" value="BPTI_KUNITZ_2"/>
    <property type="match status" value="1"/>
</dbReference>
<dbReference type="InterPro" id="IPR042943">
    <property type="entry name" value="SPINT4"/>
</dbReference>
<proteinExistence type="predicted"/>
<reference evidence="4" key="1">
    <citation type="submission" date="2025-08" db="UniProtKB">
        <authorList>
            <consortium name="Ensembl"/>
        </authorList>
    </citation>
    <scope>IDENTIFICATION</scope>
</reference>
<evidence type="ECO:0000259" key="3">
    <source>
        <dbReference type="PROSITE" id="PS50279"/>
    </source>
</evidence>
<protein>
    <submittedName>
        <fullName evidence="4">Serine peptidase inhibitor, Kunitz type 4</fullName>
    </submittedName>
</protein>
<feature type="chain" id="PRO_5034227458" evidence="2">
    <location>
        <begin position="25"/>
        <end position="98"/>
    </location>
</feature>
<dbReference type="PANTHER" id="PTHR47898">
    <property type="entry name" value="KUNITZ-TYPE PROTEASE INHIBITOR 4"/>
    <property type="match status" value="1"/>
</dbReference>
<dbReference type="AlphaFoldDB" id="A0A8C2VCM1"/>
<dbReference type="InterPro" id="IPR002223">
    <property type="entry name" value="Kunitz_BPTI"/>
</dbReference>
<dbReference type="GeneTree" id="ENSGT00390000004362"/>
<dbReference type="OMA" id="FKLKIEC"/>
<dbReference type="PROSITE" id="PS00280">
    <property type="entry name" value="BPTI_KUNITZ_1"/>
    <property type="match status" value="1"/>
</dbReference>
<dbReference type="CDD" id="cd00109">
    <property type="entry name" value="Kunitz-type"/>
    <property type="match status" value="1"/>
</dbReference>
<keyword evidence="5" id="KW-1185">Reference proteome</keyword>
<dbReference type="PANTHER" id="PTHR47898:SF1">
    <property type="entry name" value="KUNITZ-TYPE PROTEASE INHIBITOR 4"/>
    <property type="match status" value="1"/>
</dbReference>
<dbReference type="SUPFAM" id="SSF57362">
    <property type="entry name" value="BPTI-like"/>
    <property type="match status" value="1"/>
</dbReference>
<accession>A0A8C2VCM1</accession>
<dbReference type="InterPro" id="IPR036880">
    <property type="entry name" value="Kunitz_BPTI_sf"/>
</dbReference>
<evidence type="ECO:0000313" key="5">
    <source>
        <dbReference type="Proteomes" id="UP000694398"/>
    </source>
</evidence>
<dbReference type="Gene3D" id="4.10.410.10">
    <property type="entry name" value="Pancreatic trypsin inhibitor Kunitz domain"/>
    <property type="match status" value="1"/>
</dbReference>
<dbReference type="Pfam" id="PF00014">
    <property type="entry name" value="Kunitz_BPTI"/>
    <property type="match status" value="1"/>
</dbReference>
<evidence type="ECO:0000256" key="2">
    <source>
        <dbReference type="SAM" id="SignalP"/>
    </source>
</evidence>
<organism evidence="4 5">
    <name type="scientific">Chinchilla lanigera</name>
    <name type="common">Long-tailed chinchilla</name>
    <name type="synonym">Chinchilla villidera</name>
    <dbReference type="NCBI Taxonomy" id="34839"/>
    <lineage>
        <taxon>Eukaryota</taxon>
        <taxon>Metazoa</taxon>
        <taxon>Chordata</taxon>
        <taxon>Craniata</taxon>
        <taxon>Vertebrata</taxon>
        <taxon>Euteleostomi</taxon>
        <taxon>Mammalia</taxon>
        <taxon>Eutheria</taxon>
        <taxon>Euarchontoglires</taxon>
        <taxon>Glires</taxon>
        <taxon>Rodentia</taxon>
        <taxon>Hystricomorpha</taxon>
        <taxon>Chinchillidae</taxon>
        <taxon>Chinchilla</taxon>
    </lineage>
</organism>
<dbReference type="Ensembl" id="ENSCLAT00000013750.1">
    <property type="protein sequence ID" value="ENSCLAP00000013595.1"/>
    <property type="gene ID" value="ENSCLAG00000009394.1"/>
</dbReference>
<dbReference type="PRINTS" id="PR00759">
    <property type="entry name" value="BASICPTASE"/>
</dbReference>
<feature type="domain" description="BPTI/Kunitz inhibitor" evidence="3">
    <location>
        <begin position="41"/>
        <end position="91"/>
    </location>
</feature>